<keyword evidence="4" id="KW-0479">Metal-binding</keyword>
<comment type="subcellular location">
    <subcellularLocation>
        <location evidence="1">Endomembrane system</location>
        <topology evidence="1">Multi-pass membrane protein</topology>
    </subcellularLocation>
    <subcellularLocation>
        <location evidence="2">Endosome</location>
    </subcellularLocation>
    <subcellularLocation>
        <location evidence="3">Lysosome membrane</location>
    </subcellularLocation>
</comment>
<evidence type="ECO:0000256" key="9">
    <source>
        <dbReference type="SAM" id="Phobius"/>
    </source>
</evidence>
<keyword evidence="9" id="KW-0472">Membrane</keyword>
<dbReference type="GO" id="GO:0005768">
    <property type="term" value="C:endosome"/>
    <property type="evidence" value="ECO:0007669"/>
    <property type="project" value="UniProtKB-SubCell"/>
</dbReference>
<evidence type="ECO:0000259" key="10">
    <source>
        <dbReference type="PROSITE" id="PS51292"/>
    </source>
</evidence>
<evidence type="ECO:0000256" key="3">
    <source>
        <dbReference type="ARBA" id="ARBA00004656"/>
    </source>
</evidence>
<evidence type="ECO:0000256" key="6">
    <source>
        <dbReference type="ARBA" id="ARBA00022833"/>
    </source>
</evidence>
<evidence type="ECO:0000313" key="11">
    <source>
        <dbReference type="EMBL" id="KAJ6225088.1"/>
    </source>
</evidence>
<feature type="transmembrane region" description="Helical" evidence="9">
    <location>
        <begin position="425"/>
        <end position="446"/>
    </location>
</feature>
<dbReference type="GO" id="GO:0002376">
    <property type="term" value="P:immune system process"/>
    <property type="evidence" value="ECO:0007669"/>
    <property type="project" value="UniProtKB-KW"/>
</dbReference>
<feature type="compositionally biased region" description="Basic residues" evidence="8">
    <location>
        <begin position="146"/>
        <end position="158"/>
    </location>
</feature>
<keyword evidence="9" id="KW-1133">Transmembrane helix</keyword>
<feature type="transmembrane region" description="Helical" evidence="9">
    <location>
        <begin position="288"/>
        <end position="309"/>
    </location>
</feature>
<dbReference type="GO" id="GO:0008270">
    <property type="term" value="F:zinc ion binding"/>
    <property type="evidence" value="ECO:0007669"/>
    <property type="project" value="UniProtKB-KW"/>
</dbReference>
<evidence type="ECO:0000256" key="2">
    <source>
        <dbReference type="ARBA" id="ARBA00004177"/>
    </source>
</evidence>
<feature type="compositionally biased region" description="Low complexity" evidence="8">
    <location>
        <begin position="112"/>
        <end position="132"/>
    </location>
</feature>
<evidence type="ECO:0000256" key="8">
    <source>
        <dbReference type="SAM" id="MobiDB-lite"/>
    </source>
</evidence>
<dbReference type="SMART" id="SM00744">
    <property type="entry name" value="RINGv"/>
    <property type="match status" value="1"/>
</dbReference>
<evidence type="ECO:0000256" key="7">
    <source>
        <dbReference type="ARBA" id="ARBA00022859"/>
    </source>
</evidence>
<keyword evidence="6" id="KW-0862">Zinc</keyword>
<dbReference type="PANTHER" id="PTHR45981">
    <property type="entry name" value="LD02310P"/>
    <property type="match status" value="1"/>
</dbReference>
<dbReference type="EMBL" id="JAPWDV010000001">
    <property type="protein sequence ID" value="KAJ6225088.1"/>
    <property type="molecule type" value="Genomic_DNA"/>
</dbReference>
<feature type="region of interest" description="Disordered" evidence="8">
    <location>
        <begin position="1"/>
        <end position="35"/>
    </location>
</feature>
<evidence type="ECO:0000256" key="1">
    <source>
        <dbReference type="ARBA" id="ARBA00004127"/>
    </source>
</evidence>
<organism evidence="11 12">
    <name type="scientific">Blomia tropicalis</name>
    <name type="common">Mite</name>
    <dbReference type="NCBI Taxonomy" id="40697"/>
    <lineage>
        <taxon>Eukaryota</taxon>
        <taxon>Metazoa</taxon>
        <taxon>Ecdysozoa</taxon>
        <taxon>Arthropoda</taxon>
        <taxon>Chelicerata</taxon>
        <taxon>Arachnida</taxon>
        <taxon>Acari</taxon>
        <taxon>Acariformes</taxon>
        <taxon>Sarcoptiformes</taxon>
        <taxon>Astigmata</taxon>
        <taxon>Glycyphagoidea</taxon>
        <taxon>Echimyopodidae</taxon>
        <taxon>Blomia</taxon>
    </lineage>
</organism>
<comment type="caution">
    <text evidence="11">The sequence shown here is derived from an EMBL/GenBank/DDBJ whole genome shotgun (WGS) entry which is preliminary data.</text>
</comment>
<accession>A0A9Q0MHA2</accession>
<dbReference type="SUPFAM" id="SSF57850">
    <property type="entry name" value="RING/U-box"/>
    <property type="match status" value="1"/>
</dbReference>
<proteinExistence type="predicted"/>
<name>A0A9Q0MHA2_BLOTA</name>
<dbReference type="InterPro" id="IPR013083">
    <property type="entry name" value="Znf_RING/FYVE/PHD"/>
</dbReference>
<dbReference type="PROSITE" id="PS51292">
    <property type="entry name" value="ZF_RING_CH"/>
    <property type="match status" value="1"/>
</dbReference>
<feature type="region of interest" description="Disordered" evidence="8">
    <location>
        <begin position="52"/>
        <end position="175"/>
    </location>
</feature>
<sequence length="606" mass="65713">MMAIGGMLSSATRKDDTNNNNNNNNNMKQHSTNSMPYTDKIQIRINSKGIGNSIQSGNLSSSNLTNTTSTTSPSSSLGTIVPQSSHIIVPPPLSNDHHHHHQTNRANTIPKIGTNGSNVSSTTSASHTTTIVPQDTLLLSSDGNHNQHHHHHPHHNHRSSSPPSTNRMSSSNHRTSRIASCISVQSVASIASTDSSLSDYPPNTPICKFCHQRARPNDPLISPCHCKGTIRYMHCRCLMKWLDKLKKRNARNQPLACEICNYEYRWRKRFKPTSEWQLPPCIGNDRQWHTVFVICAMLMVASMVNLIIFGEEDGHSGRHHHSHNGYQTLRTSSGMNPFNNGVISSSGNGGDGKKSTLTILPSNAFDMNGTINGNNHRSRTLTIQTKQSNNGGTIKSDIQTDHFPYHTHRSHRAGRKSLPTKPSEVILVVSGCLFFITFFLGTFAQIKSEVSFYTMIVRFIHWNQQWIIEEYDPDGDGTAGTNHGTGTLEGTECVLADSNEASTSSINKDDHVNNRTIHNTNNGVPVECFPIVVVGNGGGGGGDDGLVAGAGTGGGGGGGGRDLSPTGIVSTLASAIRSENSSTMIHHVSTINGNNHSSTQPQVIDL</sequence>
<feature type="compositionally biased region" description="Low complexity" evidence="8">
    <location>
        <begin position="159"/>
        <end position="172"/>
    </location>
</feature>
<dbReference type="CDD" id="cd16495">
    <property type="entry name" value="RING_CH-C4HC3_MARCH"/>
    <property type="match status" value="1"/>
</dbReference>
<dbReference type="AlphaFoldDB" id="A0A9Q0MHA2"/>
<evidence type="ECO:0000256" key="4">
    <source>
        <dbReference type="ARBA" id="ARBA00022723"/>
    </source>
</evidence>
<keyword evidence="12" id="KW-1185">Reference proteome</keyword>
<dbReference type="Pfam" id="PF12906">
    <property type="entry name" value="RINGv"/>
    <property type="match status" value="1"/>
</dbReference>
<keyword evidence="9" id="KW-0812">Transmembrane</keyword>
<gene>
    <name evidence="11" type="ORF">RDWZM_003633</name>
</gene>
<dbReference type="InterPro" id="IPR011016">
    <property type="entry name" value="Znf_RING-CH"/>
</dbReference>
<dbReference type="Gene3D" id="3.30.40.10">
    <property type="entry name" value="Zinc/RING finger domain, C3HC4 (zinc finger)"/>
    <property type="match status" value="1"/>
</dbReference>
<reference evidence="11" key="1">
    <citation type="submission" date="2022-12" db="EMBL/GenBank/DDBJ databases">
        <title>Genome assemblies of Blomia tropicalis.</title>
        <authorList>
            <person name="Cui Y."/>
        </authorList>
    </citation>
    <scope>NUCLEOTIDE SEQUENCE</scope>
    <source>
        <tissue evidence="11">Adult mites</tissue>
    </source>
</reference>
<dbReference type="Proteomes" id="UP001142055">
    <property type="component" value="Chromosome 1"/>
</dbReference>
<evidence type="ECO:0000256" key="5">
    <source>
        <dbReference type="ARBA" id="ARBA00022771"/>
    </source>
</evidence>
<evidence type="ECO:0000313" key="12">
    <source>
        <dbReference type="Proteomes" id="UP001142055"/>
    </source>
</evidence>
<keyword evidence="7" id="KW-0391">Immunity</keyword>
<feature type="domain" description="RING-CH-type" evidence="10">
    <location>
        <begin position="199"/>
        <end position="267"/>
    </location>
</feature>
<feature type="compositionally biased region" description="Low complexity" evidence="8">
    <location>
        <begin position="56"/>
        <end position="79"/>
    </location>
</feature>
<keyword evidence="5" id="KW-0863">Zinc-finger</keyword>
<protein>
    <recommendedName>
        <fullName evidence="10">RING-CH-type domain-containing protein</fullName>
    </recommendedName>
</protein>
<dbReference type="GO" id="GO:0005765">
    <property type="term" value="C:lysosomal membrane"/>
    <property type="evidence" value="ECO:0007669"/>
    <property type="project" value="UniProtKB-SubCell"/>
</dbReference>